<proteinExistence type="predicted"/>
<dbReference type="InterPro" id="IPR036249">
    <property type="entry name" value="Thioredoxin-like_sf"/>
</dbReference>
<feature type="domain" description="Thioredoxin-like fold" evidence="1">
    <location>
        <begin position="37"/>
        <end position="152"/>
    </location>
</feature>
<organism evidence="2 3">
    <name type="scientific">Christiangramia oceanisediminis</name>
    <dbReference type="NCBI Taxonomy" id="2920386"/>
    <lineage>
        <taxon>Bacteria</taxon>
        <taxon>Pseudomonadati</taxon>
        <taxon>Bacteroidota</taxon>
        <taxon>Flavobacteriia</taxon>
        <taxon>Flavobacteriales</taxon>
        <taxon>Flavobacteriaceae</taxon>
        <taxon>Christiangramia</taxon>
    </lineage>
</organism>
<sequence>MKRTILLFIFLMVGVAQIGFAQEINWMSMNEALELQKKQPKKIFVDAYTVWCGPCKMLDKYTFTNKDVVRYINENYYAVKFNAEGDEVIQYRDKTFKNPNFDPEKTKGRNSVHQFALAMGVSAYPTMVFFDEKGDFISPVKGYLKPEQLEIFLKVFASDDYKEMTTQEAWQEYQENFKGSFSS</sequence>
<accession>A0A9X2KWP4</accession>
<protein>
    <submittedName>
        <fullName evidence="2">Thioredoxin fold domain-containing protein</fullName>
    </submittedName>
</protein>
<comment type="caution">
    <text evidence="2">The sequence shown here is derived from an EMBL/GenBank/DDBJ whole genome shotgun (WGS) entry which is preliminary data.</text>
</comment>
<gene>
    <name evidence="2" type="ORF">MKO06_07090</name>
</gene>
<evidence type="ECO:0000259" key="1">
    <source>
        <dbReference type="Pfam" id="PF13098"/>
    </source>
</evidence>
<dbReference type="InterPro" id="IPR012336">
    <property type="entry name" value="Thioredoxin-like_fold"/>
</dbReference>
<dbReference type="EMBL" id="JANCNS010000001">
    <property type="protein sequence ID" value="MCP9199664.1"/>
    <property type="molecule type" value="Genomic_DNA"/>
</dbReference>
<dbReference type="Gene3D" id="3.40.30.10">
    <property type="entry name" value="Glutaredoxin"/>
    <property type="match status" value="1"/>
</dbReference>
<evidence type="ECO:0000313" key="2">
    <source>
        <dbReference type="EMBL" id="MCP9199664.1"/>
    </source>
</evidence>
<keyword evidence="3" id="KW-1185">Reference proteome</keyword>
<dbReference type="Pfam" id="PF13098">
    <property type="entry name" value="Thioredoxin_2"/>
    <property type="match status" value="1"/>
</dbReference>
<reference evidence="2" key="1">
    <citation type="submission" date="2022-07" db="EMBL/GenBank/DDBJ databases">
        <title>Gramela sediminis sp. nov., isolated from deep-sea sediment of the Indian Ocean.</title>
        <authorList>
            <person name="Shi H."/>
        </authorList>
    </citation>
    <scope>NUCLEOTIDE SEQUENCE</scope>
    <source>
        <strain evidence="2">GC03-9</strain>
    </source>
</reference>
<name>A0A9X2KWP4_9FLAO</name>
<dbReference type="AlphaFoldDB" id="A0A9X2KWP4"/>
<evidence type="ECO:0000313" key="3">
    <source>
        <dbReference type="Proteomes" id="UP001155280"/>
    </source>
</evidence>
<dbReference type="RefSeq" id="WP_241550154.1">
    <property type="nucleotide sequence ID" value="NZ_JANCNS010000001.1"/>
</dbReference>
<dbReference type="Proteomes" id="UP001155280">
    <property type="component" value="Unassembled WGS sequence"/>
</dbReference>
<dbReference type="SUPFAM" id="SSF52833">
    <property type="entry name" value="Thioredoxin-like"/>
    <property type="match status" value="1"/>
</dbReference>